<dbReference type="FunFam" id="3.40.1440.10:FF:000001">
    <property type="entry name" value="UvrABC system protein C"/>
    <property type="match status" value="1"/>
</dbReference>
<comment type="subunit">
    <text evidence="6">Interacts with UvrB in an incision complex.</text>
</comment>
<keyword evidence="11" id="KW-1185">Reference proteome</keyword>
<dbReference type="InterPro" id="IPR047296">
    <property type="entry name" value="GIY-YIG_UvrC_Cho"/>
</dbReference>
<dbReference type="InterPro" id="IPR038476">
    <property type="entry name" value="UvrC_RNase_H_dom_sf"/>
</dbReference>
<dbReference type="GO" id="GO:0009381">
    <property type="term" value="F:excinuclease ABC activity"/>
    <property type="evidence" value="ECO:0007669"/>
    <property type="project" value="UniProtKB-UniRule"/>
</dbReference>
<dbReference type="InterPro" id="IPR036876">
    <property type="entry name" value="UVR_dom_sf"/>
</dbReference>
<reference evidence="10 11" key="1">
    <citation type="submission" date="2013-02" db="EMBL/GenBank/DDBJ databases">
        <title>The Genome Sequence of Lactobacillus catenaformis F0143.</title>
        <authorList>
            <consortium name="The Broad Institute Genome Sequencing Platform"/>
            <person name="Earl A."/>
            <person name="Ward D."/>
            <person name="Feldgarden M."/>
            <person name="Gevers D."/>
            <person name="Izard J."/>
            <person name="Blanton J.M."/>
            <person name="Mathney J."/>
            <person name="Dewhirst F.E."/>
            <person name="Young S.K."/>
            <person name="Zeng Q."/>
            <person name="Gargeya S."/>
            <person name="Fitzgerald M."/>
            <person name="Haas B."/>
            <person name="Abouelleil A."/>
            <person name="Alvarado L."/>
            <person name="Arachchi H.M."/>
            <person name="Berlin A."/>
            <person name="Chapman S.B."/>
            <person name="Gearin G."/>
            <person name="Goldberg J."/>
            <person name="Griggs A."/>
            <person name="Gujja S."/>
            <person name="Hansen M."/>
            <person name="Heiman D."/>
            <person name="Howarth C."/>
            <person name="Larimer J."/>
            <person name="Lui A."/>
            <person name="MacDonald P.J.P."/>
            <person name="McCowen C."/>
            <person name="Montmayeur A."/>
            <person name="Murphy C."/>
            <person name="Neiman D."/>
            <person name="Pearson M."/>
            <person name="Priest M."/>
            <person name="Roberts A."/>
            <person name="Saif S."/>
            <person name="Shea T."/>
            <person name="Sisk P."/>
            <person name="Stolte C."/>
            <person name="Sykes S."/>
            <person name="Wortman J."/>
            <person name="Nusbaum C."/>
            <person name="Birren B."/>
        </authorList>
    </citation>
    <scope>NUCLEOTIDE SEQUENCE [LARGE SCALE GENOMIC DNA]</scope>
    <source>
        <strain evidence="10 11">OT 569</strain>
    </source>
</reference>
<keyword evidence="1 6" id="KW-0963">Cytoplasm</keyword>
<comment type="similarity">
    <text evidence="6">Belongs to the UvrC family.</text>
</comment>
<dbReference type="Pfam" id="PF01541">
    <property type="entry name" value="GIY-YIG"/>
    <property type="match status" value="1"/>
</dbReference>
<evidence type="ECO:0000256" key="1">
    <source>
        <dbReference type="ARBA" id="ARBA00022490"/>
    </source>
</evidence>
<dbReference type="PROSITE" id="PS50151">
    <property type="entry name" value="UVR"/>
    <property type="match status" value="1"/>
</dbReference>
<dbReference type="SMART" id="SM00465">
    <property type="entry name" value="GIYc"/>
    <property type="match status" value="1"/>
</dbReference>
<keyword evidence="6" id="KW-0742">SOS response</keyword>
<evidence type="ECO:0000259" key="7">
    <source>
        <dbReference type="PROSITE" id="PS50151"/>
    </source>
</evidence>
<dbReference type="NCBIfam" id="TIGR00194">
    <property type="entry name" value="uvrC"/>
    <property type="match status" value="1"/>
</dbReference>
<dbReference type="Gene3D" id="1.10.150.20">
    <property type="entry name" value="5' to 3' exonuclease, C-terminal subdomain"/>
    <property type="match status" value="1"/>
</dbReference>
<proteinExistence type="inferred from homology"/>
<keyword evidence="3 6" id="KW-0228">DNA excision</keyword>
<dbReference type="PATRIC" id="fig|999415.3.peg.818"/>
<dbReference type="InterPro" id="IPR035901">
    <property type="entry name" value="GIY-YIG_endonuc_sf"/>
</dbReference>
<dbReference type="PROSITE" id="PS50165">
    <property type="entry name" value="UVRC"/>
    <property type="match status" value="1"/>
</dbReference>
<dbReference type="InterPro" id="IPR010994">
    <property type="entry name" value="RuvA_2-like"/>
</dbReference>
<dbReference type="Proteomes" id="UP000011758">
    <property type="component" value="Unassembled WGS sequence"/>
</dbReference>
<dbReference type="PROSITE" id="PS50164">
    <property type="entry name" value="GIY_YIG"/>
    <property type="match status" value="1"/>
</dbReference>
<evidence type="ECO:0000256" key="3">
    <source>
        <dbReference type="ARBA" id="ARBA00022769"/>
    </source>
</evidence>
<evidence type="ECO:0000313" key="10">
    <source>
        <dbReference type="EMBL" id="EMD16774.1"/>
    </source>
</evidence>
<evidence type="ECO:0000256" key="5">
    <source>
        <dbReference type="ARBA" id="ARBA00023204"/>
    </source>
</evidence>
<dbReference type="PANTHER" id="PTHR30562:SF1">
    <property type="entry name" value="UVRABC SYSTEM PROTEIN C"/>
    <property type="match status" value="1"/>
</dbReference>
<feature type="domain" description="GIY-YIG" evidence="8">
    <location>
        <begin position="1"/>
        <end position="71"/>
    </location>
</feature>
<name>M2PMI1_9FIRM</name>
<evidence type="ECO:0000313" key="11">
    <source>
        <dbReference type="Proteomes" id="UP000011758"/>
    </source>
</evidence>
<dbReference type="InterPro" id="IPR001162">
    <property type="entry name" value="UvrC_RNase_H_dom"/>
</dbReference>
<dbReference type="HAMAP" id="MF_00203">
    <property type="entry name" value="UvrC"/>
    <property type="match status" value="1"/>
</dbReference>
<dbReference type="Pfam" id="PF22920">
    <property type="entry name" value="UvrC_RNaseH"/>
    <property type="match status" value="1"/>
</dbReference>
<dbReference type="GO" id="GO:0003677">
    <property type="term" value="F:DNA binding"/>
    <property type="evidence" value="ECO:0007669"/>
    <property type="project" value="UniProtKB-UniRule"/>
</dbReference>
<organism evidence="10 11">
    <name type="scientific">Eggerthia catenaformis OT 569 = DSM 20559</name>
    <dbReference type="NCBI Taxonomy" id="999415"/>
    <lineage>
        <taxon>Bacteria</taxon>
        <taxon>Bacillati</taxon>
        <taxon>Bacillota</taxon>
        <taxon>Erysipelotrichia</taxon>
        <taxon>Erysipelotrichales</taxon>
        <taxon>Coprobacillaceae</taxon>
        <taxon>Eggerthia</taxon>
    </lineage>
</organism>
<comment type="subcellular location">
    <subcellularLocation>
        <location evidence="6">Cytoplasm</location>
    </subcellularLocation>
</comment>
<dbReference type="GO" id="GO:0006289">
    <property type="term" value="P:nucleotide-excision repair"/>
    <property type="evidence" value="ECO:0007669"/>
    <property type="project" value="UniProtKB-UniRule"/>
</dbReference>
<dbReference type="Pfam" id="PF02151">
    <property type="entry name" value="UVR"/>
    <property type="match status" value="1"/>
</dbReference>
<dbReference type="Pfam" id="PF08459">
    <property type="entry name" value="UvrC_RNaseH_dom"/>
    <property type="match status" value="1"/>
</dbReference>
<dbReference type="SUPFAM" id="SSF46600">
    <property type="entry name" value="C-terminal UvrC-binding domain of UvrB"/>
    <property type="match status" value="1"/>
</dbReference>
<dbReference type="eggNOG" id="COG0322">
    <property type="taxonomic scope" value="Bacteria"/>
</dbReference>
<keyword evidence="4 6" id="KW-0267">Excision nuclease</keyword>
<dbReference type="InterPro" id="IPR001943">
    <property type="entry name" value="UVR_dom"/>
</dbReference>
<dbReference type="AlphaFoldDB" id="M2PMI1"/>
<dbReference type="Gene3D" id="4.10.860.10">
    <property type="entry name" value="UVR domain"/>
    <property type="match status" value="1"/>
</dbReference>
<dbReference type="GO" id="GO:0009432">
    <property type="term" value="P:SOS response"/>
    <property type="evidence" value="ECO:0007669"/>
    <property type="project" value="UniProtKB-UniRule"/>
</dbReference>
<comment type="function">
    <text evidence="6">The UvrABC repair system catalyzes the recognition and processing of DNA lesions. UvrC both incises the 5' and 3' sides of the lesion. The N-terminal half is responsible for the 3' incision and the C-terminal half is responsible for the 5' incision.</text>
</comment>
<dbReference type="Gene3D" id="3.40.1440.10">
    <property type="entry name" value="GIY-YIG endonuclease"/>
    <property type="match status" value="1"/>
</dbReference>
<keyword evidence="5 6" id="KW-0234">DNA repair</keyword>
<accession>M2PMI1</accession>
<gene>
    <name evidence="6" type="primary">uvrC</name>
    <name evidence="10" type="ORF">HMPREF9943_00816</name>
</gene>
<dbReference type="InterPro" id="IPR050066">
    <property type="entry name" value="UvrABC_protein_C"/>
</dbReference>
<dbReference type="GO" id="GO:0009380">
    <property type="term" value="C:excinuclease repair complex"/>
    <property type="evidence" value="ECO:0007669"/>
    <property type="project" value="InterPro"/>
</dbReference>
<dbReference type="InterPro" id="IPR000305">
    <property type="entry name" value="GIY-YIG_endonuc"/>
</dbReference>
<dbReference type="Gene3D" id="3.30.420.340">
    <property type="entry name" value="UvrC, RNAse H endonuclease domain"/>
    <property type="match status" value="1"/>
</dbReference>
<dbReference type="STRING" id="999415.HMPREF9943_00816"/>
<keyword evidence="2 6" id="KW-0227">DNA damage</keyword>
<dbReference type="InterPro" id="IPR004791">
    <property type="entry name" value="UvrC"/>
</dbReference>
<dbReference type="EMBL" id="AGEJ01000013">
    <property type="protein sequence ID" value="EMD16774.1"/>
    <property type="molecule type" value="Genomic_DNA"/>
</dbReference>
<evidence type="ECO:0000259" key="9">
    <source>
        <dbReference type="PROSITE" id="PS50165"/>
    </source>
</evidence>
<evidence type="ECO:0000256" key="6">
    <source>
        <dbReference type="HAMAP-Rule" id="MF_00203"/>
    </source>
</evidence>
<evidence type="ECO:0000256" key="4">
    <source>
        <dbReference type="ARBA" id="ARBA00022881"/>
    </source>
</evidence>
<feature type="domain" description="UvrC family homology region profile" evidence="9">
    <location>
        <begin position="227"/>
        <end position="444"/>
    </location>
</feature>
<dbReference type="GO" id="GO:0005737">
    <property type="term" value="C:cytoplasm"/>
    <property type="evidence" value="ECO:0007669"/>
    <property type="project" value="UniProtKB-SubCell"/>
</dbReference>
<evidence type="ECO:0000256" key="2">
    <source>
        <dbReference type="ARBA" id="ARBA00022763"/>
    </source>
</evidence>
<comment type="caution">
    <text evidence="10">The sequence shown here is derived from an EMBL/GenBank/DDBJ whole genome shotgun (WGS) entry which is preliminary data.</text>
</comment>
<evidence type="ECO:0000259" key="8">
    <source>
        <dbReference type="PROSITE" id="PS50164"/>
    </source>
</evidence>
<dbReference type="PANTHER" id="PTHR30562">
    <property type="entry name" value="UVRC/OXIDOREDUCTASE"/>
    <property type="match status" value="1"/>
</dbReference>
<dbReference type="SUPFAM" id="SSF82771">
    <property type="entry name" value="GIY-YIG endonuclease"/>
    <property type="match status" value="1"/>
</dbReference>
<dbReference type="SUPFAM" id="SSF47781">
    <property type="entry name" value="RuvA domain 2-like"/>
    <property type="match status" value="1"/>
</dbReference>
<protein>
    <recommendedName>
        <fullName evidence="6">UvrABC system protein C</fullName>
        <shortName evidence="6">Protein UvrC</shortName>
    </recommendedName>
    <alternativeName>
        <fullName evidence="6">Excinuclease ABC subunit C</fullName>
    </alternativeName>
</protein>
<dbReference type="CDD" id="cd10434">
    <property type="entry name" value="GIY-YIG_UvrC_Cho"/>
    <property type="match status" value="1"/>
</dbReference>
<feature type="domain" description="UVR" evidence="7">
    <location>
        <begin position="176"/>
        <end position="211"/>
    </location>
</feature>
<sequence>MKNSQGKIIYVGKARKLKNRVSSYFTGAHNYKTQKLVDNIWDFDYIVANSEKEALLLEINLIKDYQPEYNIMFMDSTYYPYIELSDERHPKLTIVRKAKLKKNTYFGPFPDATAARTAYKLLERLFPLRKCRHIPNKPCLYYTLNQCLAPCINDVSEETYSQIKKDIIRFMKGDVKDKIEELTDKMTEASNALNYELAKEYRDLIQSIKYVTSKQTIDLKDRIDRDIFGYYIDKGYLSVQLFFMRDGHLLSHEFNLVPVSDDYQEDLIQFLVFYYQDNALPKELLIPKDVDDHLLREVINIKILKPQKGEKKTLVDMAIKNAKEALEKKFLLKQAQEEKTVKAIKELGKLLHIDTPHIIELYDNSNIQGAYAVAGMVVFKDGIASKKDYRKFKIKTVEGPDDYASMREVIYRRYYRQLSEKREIADMIIVDGGMGQIHAACDVIDALKVPVKVCGLAKDDKHSTAMLLDREGKQIPINPKSQLFFLLTRMQDEVHRYAISFHRNVRSKSLFASILDDVEGIGEKRKKKLLNRFKSVKKMREASLEELQEILPEKVSISLFKILHQEES</sequence>